<feature type="chain" id="PRO_5030692428" description="Serine incorporator" evidence="8">
    <location>
        <begin position="23"/>
        <end position="483"/>
    </location>
</feature>
<keyword evidence="4 7" id="KW-1133">Transmembrane helix</keyword>
<reference evidence="9" key="1">
    <citation type="submission" date="2021-01" db="EMBL/GenBank/DDBJ databases">
        <authorList>
            <person name="Corre E."/>
            <person name="Pelletier E."/>
            <person name="Niang G."/>
            <person name="Scheremetjew M."/>
            <person name="Finn R."/>
            <person name="Kale V."/>
            <person name="Holt S."/>
            <person name="Cochrane G."/>
            <person name="Meng A."/>
            <person name="Brown T."/>
            <person name="Cohen L."/>
        </authorList>
    </citation>
    <scope>NUCLEOTIDE SEQUENCE</scope>
    <source>
        <strain evidence="9">NY070348D</strain>
    </source>
</reference>
<comment type="similarity">
    <text evidence="2">Belongs to the TDE1 family.</text>
</comment>
<feature type="signal peptide" evidence="8">
    <location>
        <begin position="1"/>
        <end position="22"/>
    </location>
</feature>
<evidence type="ECO:0000256" key="3">
    <source>
        <dbReference type="ARBA" id="ARBA00022692"/>
    </source>
</evidence>
<feature type="transmembrane region" description="Helical" evidence="7">
    <location>
        <begin position="137"/>
        <end position="156"/>
    </location>
</feature>
<proteinExistence type="inferred from homology"/>
<evidence type="ECO:0000256" key="6">
    <source>
        <dbReference type="SAM" id="MobiDB-lite"/>
    </source>
</evidence>
<feature type="transmembrane region" description="Helical" evidence="7">
    <location>
        <begin position="162"/>
        <end position="188"/>
    </location>
</feature>
<evidence type="ECO:0000256" key="5">
    <source>
        <dbReference type="ARBA" id="ARBA00023136"/>
    </source>
</evidence>
<protein>
    <recommendedName>
        <fullName evidence="10">Serine incorporator</fullName>
    </recommendedName>
</protein>
<dbReference type="PANTHER" id="PTHR10383:SF9">
    <property type="entry name" value="SERINE INCORPORATOR, ISOFORM F"/>
    <property type="match status" value="1"/>
</dbReference>
<evidence type="ECO:0000256" key="4">
    <source>
        <dbReference type="ARBA" id="ARBA00022989"/>
    </source>
</evidence>
<dbReference type="PANTHER" id="PTHR10383">
    <property type="entry name" value="SERINE INCORPORATOR"/>
    <property type="match status" value="1"/>
</dbReference>
<feature type="transmembrane region" description="Helical" evidence="7">
    <location>
        <begin position="271"/>
        <end position="289"/>
    </location>
</feature>
<feature type="transmembrane region" description="Helical" evidence="7">
    <location>
        <begin position="238"/>
        <end position="259"/>
    </location>
</feature>
<comment type="subcellular location">
    <subcellularLocation>
        <location evidence="1">Membrane</location>
        <topology evidence="1">Multi-pass membrane protein</topology>
    </subcellularLocation>
</comment>
<feature type="compositionally biased region" description="Low complexity" evidence="6">
    <location>
        <begin position="469"/>
        <end position="483"/>
    </location>
</feature>
<gene>
    <name evidence="9" type="ORF">QSP1433_LOCUS10196</name>
</gene>
<dbReference type="EMBL" id="HBHK01016284">
    <property type="protein sequence ID" value="CAD9689279.1"/>
    <property type="molecule type" value="Transcribed_RNA"/>
</dbReference>
<evidence type="ECO:0008006" key="10">
    <source>
        <dbReference type="Google" id="ProtNLM"/>
    </source>
</evidence>
<feature type="transmembrane region" description="Helical" evidence="7">
    <location>
        <begin position="431"/>
        <end position="451"/>
    </location>
</feature>
<keyword evidence="8" id="KW-0732">Signal</keyword>
<dbReference type="InterPro" id="IPR005016">
    <property type="entry name" value="TDE1/TMS"/>
</dbReference>
<evidence type="ECO:0000256" key="2">
    <source>
        <dbReference type="ARBA" id="ARBA00006665"/>
    </source>
</evidence>
<evidence type="ECO:0000256" key="8">
    <source>
        <dbReference type="SAM" id="SignalP"/>
    </source>
</evidence>
<sequence length="483" mass="52765">MGAVASVMSTVLCCACTGLSCACSFMGCCIGTASSAAGGISAYTARYFYILLLGLIAVACFVLRYEADDWALHINGWDVGCSNSTSKVNVNPLSSDGWYAYCQGDSAVYRLCAAVCIFHFIHLPFALCGSGFHRGFWFWKLLLLFGGIVGFMFIPADDFNDYGFVVTAQATSFFFIVLQLFILVGWFYAWNDKWTDNVYVNGGNENCWLAMILLCSLGMYIAAFAGIALLFIGYKCSLARAITSVTVISIVLITILTLFRDRYANGEPGSILPAAGVSLYITFIAWSALELNHDLDCKPLSIQNDEDAWLQTVVSMLFLAVSMMWLASQHFNSVVGFFSGKATVNSHHTPSSGEESSGLVYESNEKSQVQGNESNPTRNKRKVGEATGTAVFHTSMIFVVLYLSMVVTNWGETLVTFEGENLGNRQLWIKIASQWVGILLFIWTLIAPAVLTNRDFSTPAVDSRRPSGSTSTNAATSNSIRMV</sequence>
<evidence type="ECO:0000256" key="7">
    <source>
        <dbReference type="SAM" id="Phobius"/>
    </source>
</evidence>
<feature type="transmembrane region" description="Helical" evidence="7">
    <location>
        <begin position="390"/>
        <end position="411"/>
    </location>
</feature>
<feature type="transmembrane region" description="Helical" evidence="7">
    <location>
        <begin position="309"/>
        <end position="327"/>
    </location>
</feature>
<evidence type="ECO:0000256" key="1">
    <source>
        <dbReference type="ARBA" id="ARBA00004141"/>
    </source>
</evidence>
<feature type="region of interest" description="Disordered" evidence="6">
    <location>
        <begin position="458"/>
        <end position="483"/>
    </location>
</feature>
<organism evidence="9">
    <name type="scientific">Mucochytrium quahogii</name>
    <dbReference type="NCBI Taxonomy" id="96639"/>
    <lineage>
        <taxon>Eukaryota</taxon>
        <taxon>Sar</taxon>
        <taxon>Stramenopiles</taxon>
        <taxon>Bigyra</taxon>
        <taxon>Labyrinthulomycetes</taxon>
        <taxon>Thraustochytrida</taxon>
        <taxon>Thraustochytriidae</taxon>
        <taxon>Mucochytrium</taxon>
    </lineage>
</organism>
<dbReference type="AlphaFoldDB" id="A0A7S2S4I2"/>
<keyword evidence="5 7" id="KW-0472">Membrane</keyword>
<accession>A0A7S2S4I2</accession>
<feature type="transmembrane region" description="Helical" evidence="7">
    <location>
        <begin position="45"/>
        <end position="63"/>
    </location>
</feature>
<keyword evidence="3 7" id="KW-0812">Transmembrane</keyword>
<feature type="region of interest" description="Disordered" evidence="6">
    <location>
        <begin position="348"/>
        <end position="383"/>
    </location>
</feature>
<dbReference type="GO" id="GO:0016020">
    <property type="term" value="C:membrane"/>
    <property type="evidence" value="ECO:0007669"/>
    <property type="project" value="UniProtKB-SubCell"/>
</dbReference>
<name>A0A7S2S4I2_9STRA</name>
<evidence type="ECO:0000313" key="9">
    <source>
        <dbReference type="EMBL" id="CAD9689279.1"/>
    </source>
</evidence>
<dbReference type="Pfam" id="PF03348">
    <property type="entry name" value="Serinc"/>
    <property type="match status" value="1"/>
</dbReference>
<feature type="transmembrane region" description="Helical" evidence="7">
    <location>
        <begin position="208"/>
        <end position="232"/>
    </location>
</feature>
<feature type="compositionally biased region" description="Polar residues" evidence="6">
    <location>
        <begin position="366"/>
        <end position="377"/>
    </location>
</feature>